<evidence type="ECO:0000313" key="2">
    <source>
        <dbReference type="EMBL" id="GAJ13256.1"/>
    </source>
</evidence>
<dbReference type="Pfam" id="PF08241">
    <property type="entry name" value="Methyltransf_11"/>
    <property type="match status" value="1"/>
</dbReference>
<dbReference type="Gene3D" id="3.40.50.150">
    <property type="entry name" value="Vaccinia Virus protein VP39"/>
    <property type="match status" value="1"/>
</dbReference>
<dbReference type="InterPro" id="IPR013216">
    <property type="entry name" value="Methyltransf_11"/>
</dbReference>
<organism evidence="2">
    <name type="scientific">marine sediment metagenome</name>
    <dbReference type="NCBI Taxonomy" id="412755"/>
    <lineage>
        <taxon>unclassified sequences</taxon>
        <taxon>metagenomes</taxon>
        <taxon>ecological metagenomes</taxon>
    </lineage>
</organism>
<gene>
    <name evidence="2" type="ORF">S12H4_45956</name>
</gene>
<proteinExistence type="predicted"/>
<dbReference type="InterPro" id="IPR029063">
    <property type="entry name" value="SAM-dependent_MTases_sf"/>
</dbReference>
<feature type="non-terminal residue" evidence="2">
    <location>
        <position position="85"/>
    </location>
</feature>
<dbReference type="EMBL" id="BARW01028467">
    <property type="protein sequence ID" value="GAJ13256.1"/>
    <property type="molecule type" value="Genomic_DNA"/>
</dbReference>
<name>X1VFN9_9ZZZZ</name>
<dbReference type="SUPFAM" id="SSF53335">
    <property type="entry name" value="S-adenosyl-L-methionine-dependent methyltransferases"/>
    <property type="match status" value="1"/>
</dbReference>
<evidence type="ECO:0000259" key="1">
    <source>
        <dbReference type="Pfam" id="PF08241"/>
    </source>
</evidence>
<reference evidence="2" key="1">
    <citation type="journal article" date="2014" name="Front. Microbiol.">
        <title>High frequency of phylogenetically diverse reductive dehalogenase-homologous genes in deep subseafloor sedimentary metagenomes.</title>
        <authorList>
            <person name="Kawai M."/>
            <person name="Futagami T."/>
            <person name="Toyoda A."/>
            <person name="Takaki Y."/>
            <person name="Nishi S."/>
            <person name="Hori S."/>
            <person name="Arai W."/>
            <person name="Tsubouchi T."/>
            <person name="Morono Y."/>
            <person name="Uchiyama I."/>
            <person name="Ito T."/>
            <person name="Fujiyama A."/>
            <person name="Inagaki F."/>
            <person name="Takami H."/>
        </authorList>
    </citation>
    <scope>NUCLEOTIDE SEQUENCE</scope>
    <source>
        <strain evidence="2">Expedition CK06-06</strain>
    </source>
</reference>
<dbReference type="AlphaFoldDB" id="X1VFN9"/>
<comment type="caution">
    <text evidence="2">The sequence shown here is derived from an EMBL/GenBank/DDBJ whole genome shotgun (WGS) entry which is preliminary data.</text>
</comment>
<feature type="domain" description="Methyltransferase type 11" evidence="1">
    <location>
        <begin position="57"/>
        <end position="84"/>
    </location>
</feature>
<dbReference type="GO" id="GO:0008757">
    <property type="term" value="F:S-adenosylmethionine-dependent methyltransferase activity"/>
    <property type="evidence" value="ECO:0007669"/>
    <property type="project" value="InterPro"/>
</dbReference>
<sequence length="85" mass="9827">MSKSYSLEEIKLANIEYHARMADSYDREQPHYKPENVKRVENIIRDLAERCDHSSLLDIGCGTGFILNIARKYFDRVVGVDITHA</sequence>
<protein>
    <recommendedName>
        <fullName evidence="1">Methyltransferase type 11 domain-containing protein</fullName>
    </recommendedName>
</protein>
<accession>X1VFN9</accession>